<dbReference type="STRING" id="1121357.SAMN05661109_02024"/>
<dbReference type="RefSeq" id="WP_092259779.1">
    <property type="nucleotide sequence ID" value="NZ_CP047199.1"/>
</dbReference>
<keyword evidence="1" id="KW-0472">Membrane</keyword>
<feature type="transmembrane region" description="Helical" evidence="1">
    <location>
        <begin position="222"/>
        <end position="251"/>
    </location>
</feature>
<reference evidence="3" key="1">
    <citation type="submission" date="2016-10" db="EMBL/GenBank/DDBJ databases">
        <authorList>
            <person name="Varghese N."/>
            <person name="Submissions S."/>
        </authorList>
    </citation>
    <scope>NUCLEOTIDE SEQUENCE [LARGE SCALE GENOMIC DNA]</scope>
    <source>
        <strain evidence="3">DSM 20524</strain>
    </source>
</reference>
<keyword evidence="1" id="KW-1133">Transmembrane helix</keyword>
<accession>A0A1H9V0X1</accession>
<dbReference type="Proteomes" id="UP000198929">
    <property type="component" value="Unassembled WGS sequence"/>
</dbReference>
<evidence type="ECO:0000313" key="3">
    <source>
        <dbReference type="Proteomes" id="UP000198929"/>
    </source>
</evidence>
<feature type="transmembrane region" description="Helical" evidence="1">
    <location>
        <begin position="80"/>
        <end position="102"/>
    </location>
</feature>
<feature type="transmembrane region" description="Helical" evidence="1">
    <location>
        <begin position="192"/>
        <end position="215"/>
    </location>
</feature>
<dbReference type="AlphaFoldDB" id="A0A1H9V0X1"/>
<feature type="transmembrane region" description="Helical" evidence="1">
    <location>
        <begin position="108"/>
        <end position="126"/>
    </location>
</feature>
<keyword evidence="1" id="KW-0812">Transmembrane</keyword>
<dbReference type="EMBL" id="FOGQ01000009">
    <property type="protein sequence ID" value="SES14927.1"/>
    <property type="molecule type" value="Genomic_DNA"/>
</dbReference>
<keyword evidence="3" id="KW-1185">Reference proteome</keyword>
<proteinExistence type="predicted"/>
<feature type="transmembrane region" description="Helical" evidence="1">
    <location>
        <begin position="271"/>
        <end position="303"/>
    </location>
</feature>
<feature type="transmembrane region" description="Helical" evidence="1">
    <location>
        <begin position="159"/>
        <end position="180"/>
    </location>
</feature>
<evidence type="ECO:0000256" key="1">
    <source>
        <dbReference type="SAM" id="Phobius"/>
    </source>
</evidence>
<evidence type="ECO:0000313" key="2">
    <source>
        <dbReference type="EMBL" id="SES14927.1"/>
    </source>
</evidence>
<feature type="transmembrane region" description="Helical" evidence="1">
    <location>
        <begin position="315"/>
        <end position="336"/>
    </location>
</feature>
<gene>
    <name evidence="2" type="ORF">SAMN05661109_02024</name>
</gene>
<organism evidence="2 3">
    <name type="scientific">Corynebacterium cystitidis DSM 20524</name>
    <dbReference type="NCBI Taxonomy" id="1121357"/>
    <lineage>
        <taxon>Bacteria</taxon>
        <taxon>Bacillati</taxon>
        <taxon>Actinomycetota</taxon>
        <taxon>Actinomycetes</taxon>
        <taxon>Mycobacteriales</taxon>
        <taxon>Corynebacteriaceae</taxon>
        <taxon>Corynebacterium</taxon>
    </lineage>
</organism>
<protein>
    <submittedName>
        <fullName evidence="2">Uncharacterized protein</fullName>
    </submittedName>
</protein>
<name>A0A1H9V0X1_9CORY</name>
<feature type="transmembrane region" description="Helical" evidence="1">
    <location>
        <begin position="33"/>
        <end position="59"/>
    </location>
</feature>
<sequence length="362" mass="39000">MTYLASSWQLWKLQFRQGSVGSLSLRFLQCFSIFFLLSASFVQSLLLAIFAPFLVVFSVSNSLLPDTGMYRAFGMGRKRAYAHAALSVVPVVALVSVLVLWWFPPNSALIGVASAVVTGVFAVLVVDPQAERSFPGADAAGVTLARSGGFGWVTLWRRVLTGSVVFGLFNVAAQLVSGIAPWEWLSTTLNSVVVFVFWFWFAYMLAQAAGAWKAFGRSRRDWVCNIVVASLVGAMLFAATAVVVLGILSLAGAVPAGVDFARISGFTWATIPVTVAIALASVASGASSSAIVFFTSIVAWTLLRGMIADGNSPRTFFWFALIFAAVLFVVAAFQFWRTLTERTSLQTSAGDYRGINQTNQTN</sequence>